<keyword evidence="8" id="KW-1185">Reference proteome</keyword>
<dbReference type="PANTHER" id="PTHR13455">
    <property type="entry name" value="TRANSCRIPTIONAL REPRESSOR P66-RELATED"/>
    <property type="match status" value="1"/>
</dbReference>
<name>A0ABD2QN68_9PLAT</name>
<dbReference type="InterPro" id="IPR040386">
    <property type="entry name" value="P66"/>
</dbReference>
<evidence type="ECO:0000313" key="8">
    <source>
        <dbReference type="Proteomes" id="UP001626550"/>
    </source>
</evidence>
<keyword evidence="2" id="KW-0805">Transcription regulation</keyword>
<evidence type="ECO:0000256" key="6">
    <source>
        <dbReference type="SAM" id="Coils"/>
    </source>
</evidence>
<dbReference type="AlphaFoldDB" id="A0ABD2QN68"/>
<dbReference type="EMBL" id="JBJKFK010000092">
    <property type="protein sequence ID" value="KAL3319896.1"/>
    <property type="molecule type" value="Genomic_DNA"/>
</dbReference>
<dbReference type="GO" id="GO:0005634">
    <property type="term" value="C:nucleus"/>
    <property type="evidence" value="ECO:0007669"/>
    <property type="project" value="UniProtKB-SubCell"/>
</dbReference>
<comment type="caution">
    <text evidence="7">The sequence shown here is derived from an EMBL/GenBank/DDBJ whole genome shotgun (WGS) entry which is preliminary data.</text>
</comment>
<evidence type="ECO:0000256" key="1">
    <source>
        <dbReference type="ARBA" id="ARBA00004123"/>
    </source>
</evidence>
<evidence type="ECO:0000256" key="3">
    <source>
        <dbReference type="ARBA" id="ARBA00023054"/>
    </source>
</evidence>
<evidence type="ECO:0000256" key="2">
    <source>
        <dbReference type="ARBA" id="ARBA00023015"/>
    </source>
</evidence>
<evidence type="ECO:0000313" key="7">
    <source>
        <dbReference type="EMBL" id="KAL3319896.1"/>
    </source>
</evidence>
<accession>A0ABD2QN68</accession>
<evidence type="ECO:0000256" key="4">
    <source>
        <dbReference type="ARBA" id="ARBA00023163"/>
    </source>
</evidence>
<keyword evidence="5" id="KW-0539">Nucleus</keyword>
<keyword evidence="3 6" id="KW-0175">Coiled coil</keyword>
<dbReference type="Proteomes" id="UP001626550">
    <property type="component" value="Unassembled WGS sequence"/>
</dbReference>
<proteinExistence type="predicted"/>
<sequence length="531" mass="58323">MNVVQSPSPHVNGLAKPLMTSLPESCADSDVILLSDEEEEIVSKKPRQNGLDKSSKSDTQALVIKLENELRNEESVLNLLQQIRANQRGVHKATKVAQSQMASSRSGFVETIDISSDQESSIPSSQKDKQMATIKVTKQVALSAIEQQFSAKRVALRKQLEKSLERVSIPASNASSSEIAFVPSVYSGDFLSLIGLEEVCRSIRVGYHFVHLHFQDFDPSMSKSEPRKVFNPFTCARCETDFTPVWKRDKPGAAGVACESCLAGSFRVSVQKEYATAIKMALKDHAASEKELDQEYQQLISDEDKLQAFMRDHEKKLNQQLAANANRGVSAGAVNGRSNGSATTATNSALVSTANGNAAQTTAAALQQQQMNLAQVQLLAQLQQQQKAVAAAANNNQTNAILNAMAASGATNLSQQQQRLTSLLTQMQSQPQTPQEALQMAQIQQVLSNSLQPQQNSTGGNSAQQQQMLSSMLLQYQLLQRQQQQPSVQQQLAMAQQQQQQQMLMLQAAQQQQYLQLLQNLQQQQQQQGKK</sequence>
<gene>
    <name evidence="7" type="primary">GATAD2A_1</name>
    <name evidence="7" type="ORF">Ciccas_001427</name>
</gene>
<protein>
    <submittedName>
        <fullName evidence="7">GATA zinc finger domain containing 2A</fullName>
    </submittedName>
</protein>
<organism evidence="7 8">
    <name type="scientific">Cichlidogyrus casuarinus</name>
    <dbReference type="NCBI Taxonomy" id="1844966"/>
    <lineage>
        <taxon>Eukaryota</taxon>
        <taxon>Metazoa</taxon>
        <taxon>Spiralia</taxon>
        <taxon>Lophotrochozoa</taxon>
        <taxon>Platyhelminthes</taxon>
        <taxon>Monogenea</taxon>
        <taxon>Monopisthocotylea</taxon>
        <taxon>Dactylogyridea</taxon>
        <taxon>Ancyrocephalidae</taxon>
        <taxon>Cichlidogyrus</taxon>
    </lineage>
</organism>
<comment type="subcellular location">
    <subcellularLocation>
        <location evidence="1">Nucleus</location>
    </subcellularLocation>
</comment>
<keyword evidence="4" id="KW-0804">Transcription</keyword>
<evidence type="ECO:0000256" key="5">
    <source>
        <dbReference type="ARBA" id="ARBA00023242"/>
    </source>
</evidence>
<dbReference type="PANTHER" id="PTHR13455:SF7">
    <property type="entry name" value="SIMJANG, ISOFORM E"/>
    <property type="match status" value="1"/>
</dbReference>
<reference evidence="7 8" key="1">
    <citation type="submission" date="2024-11" db="EMBL/GenBank/DDBJ databases">
        <title>Adaptive evolution of stress response genes in parasites aligns with host niche diversity.</title>
        <authorList>
            <person name="Hahn C."/>
            <person name="Resl P."/>
        </authorList>
    </citation>
    <scope>NUCLEOTIDE SEQUENCE [LARGE SCALE GENOMIC DNA]</scope>
    <source>
        <strain evidence="7">EGGRZ-B1_66</strain>
        <tissue evidence="7">Body</tissue>
    </source>
</reference>
<feature type="coiled-coil region" evidence="6">
    <location>
        <begin position="492"/>
        <end position="527"/>
    </location>
</feature>